<proteinExistence type="predicted"/>
<dbReference type="AlphaFoldDB" id="A0A5N3VQX8"/>
<comment type="caution">
    <text evidence="2">The sequence shown here is derived from an EMBL/GenBank/DDBJ whole genome shotgun (WGS) entry which is preliminary data.</text>
</comment>
<keyword evidence="1" id="KW-1133">Transmembrane helix</keyword>
<keyword evidence="1" id="KW-0472">Membrane</keyword>
<evidence type="ECO:0000313" key="2">
    <source>
        <dbReference type="EMBL" id="KAB0351418.1"/>
    </source>
</evidence>
<dbReference type="Proteomes" id="UP000326458">
    <property type="component" value="Unassembled WGS sequence"/>
</dbReference>
<organism evidence="2 3">
    <name type="scientific">Muntiacus muntjak</name>
    <name type="common">Barking deer</name>
    <name type="synonym">Indian muntjac</name>
    <dbReference type="NCBI Taxonomy" id="9888"/>
    <lineage>
        <taxon>Eukaryota</taxon>
        <taxon>Metazoa</taxon>
        <taxon>Chordata</taxon>
        <taxon>Craniata</taxon>
        <taxon>Vertebrata</taxon>
        <taxon>Euteleostomi</taxon>
        <taxon>Mammalia</taxon>
        <taxon>Eutheria</taxon>
        <taxon>Laurasiatheria</taxon>
        <taxon>Artiodactyla</taxon>
        <taxon>Ruminantia</taxon>
        <taxon>Pecora</taxon>
        <taxon>Cervidae</taxon>
        <taxon>Muntiacinae</taxon>
        <taxon>Muntiacus</taxon>
    </lineage>
</organism>
<dbReference type="EMBL" id="VCEA01000002">
    <property type="protein sequence ID" value="KAB0351418.1"/>
    <property type="molecule type" value="Genomic_DNA"/>
</dbReference>
<keyword evidence="3" id="KW-1185">Reference proteome</keyword>
<dbReference type="Gene3D" id="3.30.200.20">
    <property type="entry name" value="Phosphorylase Kinase, domain 1"/>
    <property type="match status" value="1"/>
</dbReference>
<gene>
    <name evidence="2" type="ORF">FD754_016275</name>
</gene>
<feature type="transmembrane region" description="Helical" evidence="1">
    <location>
        <begin position="34"/>
        <end position="57"/>
    </location>
</feature>
<name>A0A5N3VQX8_MUNMU</name>
<evidence type="ECO:0000313" key="3">
    <source>
        <dbReference type="Proteomes" id="UP000326458"/>
    </source>
</evidence>
<sequence length="62" mass="7059">MPPRRKEKYKLPIPLPEGTVLGDMEGKQWVLGKLIGSGGFGLIYLWELIFLSFSGLMEIFFN</sequence>
<accession>A0A5N3VQX8</accession>
<evidence type="ECO:0000256" key="1">
    <source>
        <dbReference type="SAM" id="Phobius"/>
    </source>
</evidence>
<reference evidence="2 3" key="1">
    <citation type="submission" date="2019-06" db="EMBL/GenBank/DDBJ databases">
        <title>Discovery of a novel chromosome fission-fusion reversal in muntjac.</title>
        <authorList>
            <person name="Mudd A.B."/>
            <person name="Bredeson J.V."/>
            <person name="Baum R."/>
            <person name="Hockemeyer D."/>
            <person name="Rokhsar D.S."/>
        </authorList>
    </citation>
    <scope>NUCLEOTIDE SEQUENCE [LARGE SCALE GENOMIC DNA]</scope>
    <source>
        <strain evidence="2">UTSW_UCB_Mm</strain>
        <tissue evidence="2">Fibroblast cell line</tissue>
    </source>
</reference>
<protein>
    <submittedName>
        <fullName evidence="2">Uncharacterized protein</fullName>
    </submittedName>
</protein>
<keyword evidence="1" id="KW-0812">Transmembrane</keyword>